<evidence type="ECO:0008006" key="3">
    <source>
        <dbReference type="Google" id="ProtNLM"/>
    </source>
</evidence>
<reference evidence="1 2" key="1">
    <citation type="submission" date="2016-07" db="EMBL/GenBank/DDBJ databases">
        <title>Pervasive Adenine N6-methylation of Active Genes in Fungi.</title>
        <authorList>
            <consortium name="DOE Joint Genome Institute"/>
            <person name="Mondo S.J."/>
            <person name="Dannebaum R.O."/>
            <person name="Kuo R.C."/>
            <person name="Labutti K."/>
            <person name="Haridas S."/>
            <person name="Kuo A."/>
            <person name="Salamov A."/>
            <person name="Ahrendt S.R."/>
            <person name="Lipzen A."/>
            <person name="Sullivan W."/>
            <person name="Andreopoulos W.B."/>
            <person name="Clum A."/>
            <person name="Lindquist E."/>
            <person name="Daum C."/>
            <person name="Ramamoorthy G.K."/>
            <person name="Gryganskyi A."/>
            <person name="Culley D."/>
            <person name="Magnuson J.K."/>
            <person name="James T.Y."/>
            <person name="O'Malley M.A."/>
            <person name="Stajich J.E."/>
            <person name="Spatafora J.W."/>
            <person name="Visel A."/>
            <person name="Grigoriev I.V."/>
        </authorList>
    </citation>
    <scope>NUCLEOTIDE SEQUENCE [LARGE SCALE GENOMIC DNA]</scope>
    <source>
        <strain evidence="1 2">CBS 129021</strain>
    </source>
</reference>
<dbReference type="EMBL" id="MCFJ01000020">
    <property type="protein sequence ID" value="ORY57231.1"/>
    <property type="molecule type" value="Genomic_DNA"/>
</dbReference>
<organism evidence="1 2">
    <name type="scientific">Pseudomassariella vexata</name>
    <dbReference type="NCBI Taxonomy" id="1141098"/>
    <lineage>
        <taxon>Eukaryota</taxon>
        <taxon>Fungi</taxon>
        <taxon>Dikarya</taxon>
        <taxon>Ascomycota</taxon>
        <taxon>Pezizomycotina</taxon>
        <taxon>Sordariomycetes</taxon>
        <taxon>Xylariomycetidae</taxon>
        <taxon>Amphisphaeriales</taxon>
        <taxon>Pseudomassariaceae</taxon>
        <taxon>Pseudomassariella</taxon>
    </lineage>
</organism>
<gene>
    <name evidence="1" type="ORF">BCR38DRAFT_109855</name>
</gene>
<dbReference type="GeneID" id="63769576"/>
<evidence type="ECO:0000313" key="2">
    <source>
        <dbReference type="Proteomes" id="UP000193689"/>
    </source>
</evidence>
<dbReference type="OrthoDB" id="5232052at2759"/>
<comment type="caution">
    <text evidence="1">The sequence shown here is derived from an EMBL/GenBank/DDBJ whole genome shotgun (WGS) entry which is preliminary data.</text>
</comment>
<proteinExistence type="predicted"/>
<evidence type="ECO:0000313" key="1">
    <source>
        <dbReference type="EMBL" id="ORY57231.1"/>
    </source>
</evidence>
<dbReference type="InParanoid" id="A0A1Y2DD80"/>
<dbReference type="RefSeq" id="XP_040710583.1">
    <property type="nucleotide sequence ID" value="XM_040853364.1"/>
</dbReference>
<keyword evidence="2" id="KW-1185">Reference proteome</keyword>
<accession>A0A1Y2DD80</accession>
<dbReference type="Proteomes" id="UP000193689">
    <property type="component" value="Unassembled WGS sequence"/>
</dbReference>
<protein>
    <recommendedName>
        <fullName evidence="3">F-box domain-containing protein</fullName>
    </recommendedName>
</protein>
<name>A0A1Y2DD80_9PEZI</name>
<sequence>MAVAVPTIQPICHGGTSATSRGRQLMQKPHPSVTHSQAFQQAVQARIRQQLGPNTWNPGVASLGGIARNPRHQYIIDQICRYTDYQTLIHIRRANKALRNAINPQLAPYESKRAFVLRACKDFPQNYKDTIRWACYSCFLCRETDKFAANQARQAIRGLPPNQELVNLPNFCIDCGVRHGLHRPGEKMTPITGKPKWLCGCPLRPGRPVDDILHILGKDTRCDYCDTNAPLSGGGARDFN</sequence>
<dbReference type="AlphaFoldDB" id="A0A1Y2DD80"/>